<sequence length="502" mass="56756">MAGLLSLPNELLQEIVVETARRADGKTLRLVCKQVNFALEPRILSTIGLSSIYLPSQLENLATAEPKNFTPKGEAKVESFLGPAIGSLTGVRKVFWLMDCDPTWAILQVFDALASLPFLTDLHLRCWSFLDKSLQIRRLPHLEKLTVTRESWRDNDRGAIVPIARLINWNQPTLTTLIISEDGYYNDQKAPNLNDFFLETSKSSAFLNITHLRLKGLFVKLDATVLPHLRSLISLTTQFIFTPQDQVPGNHDAGFSSGNVWLVLRLEKIHLQEIVTDDVQLALIEYIASFYGLRHLRLNHVSSYYHTLPLESDRLAIKFYEQALQNHIHSLDSLEIDTTYEGYWSFASHCSDIIKKCTGLTFLELSINSDDMAEEKDNKDDSSASGVNVIVRVPTPTSVQSYRSKLPVQWSLLDICGTLPTLKTLKLFSASPEHSRWSKHGTVAADHLTRTNARISRNVTSYKPITSSHAFRIFIVRDEFELSHDGLGMNLGYRRVGRITKH</sequence>
<dbReference type="HOGENOM" id="CLU_024210_0_0_1"/>
<keyword evidence="2" id="KW-1185">Reference proteome</keyword>
<reference evidence="1 2" key="1">
    <citation type="submission" date="2014-04" db="EMBL/GenBank/DDBJ databases">
        <authorList>
            <consortium name="DOE Joint Genome Institute"/>
            <person name="Kuo A."/>
            <person name="Kohler A."/>
            <person name="Nagy L.G."/>
            <person name="Floudas D."/>
            <person name="Copeland A."/>
            <person name="Barry K.W."/>
            <person name="Cichocki N."/>
            <person name="Veneault-Fourrey C."/>
            <person name="LaButti K."/>
            <person name="Lindquist E.A."/>
            <person name="Lipzen A."/>
            <person name="Lundell T."/>
            <person name="Morin E."/>
            <person name="Murat C."/>
            <person name="Sun H."/>
            <person name="Tunlid A."/>
            <person name="Henrissat B."/>
            <person name="Grigoriev I.V."/>
            <person name="Hibbett D.S."/>
            <person name="Martin F."/>
            <person name="Nordberg H.P."/>
            <person name="Cantor M.N."/>
            <person name="Hua S.X."/>
        </authorList>
    </citation>
    <scope>NUCLEOTIDE SEQUENCE [LARGE SCALE GENOMIC DNA]</scope>
    <source>
        <strain evidence="1 2">LaAM-08-1</strain>
    </source>
</reference>
<gene>
    <name evidence="1" type="ORF">K443DRAFT_11277</name>
</gene>
<dbReference type="Proteomes" id="UP000054477">
    <property type="component" value="Unassembled WGS sequence"/>
</dbReference>
<dbReference type="OrthoDB" id="3541472at2759"/>
<dbReference type="InterPro" id="IPR032675">
    <property type="entry name" value="LRR_dom_sf"/>
</dbReference>
<accession>A0A0C9XHG2</accession>
<protein>
    <recommendedName>
        <fullName evidence="3">F-box domain-containing protein</fullName>
    </recommendedName>
</protein>
<dbReference type="Gene3D" id="3.80.10.10">
    <property type="entry name" value="Ribonuclease Inhibitor"/>
    <property type="match status" value="1"/>
</dbReference>
<reference evidence="2" key="2">
    <citation type="submission" date="2015-01" db="EMBL/GenBank/DDBJ databases">
        <title>Evolutionary Origins and Diversification of the Mycorrhizal Mutualists.</title>
        <authorList>
            <consortium name="DOE Joint Genome Institute"/>
            <consortium name="Mycorrhizal Genomics Consortium"/>
            <person name="Kohler A."/>
            <person name="Kuo A."/>
            <person name="Nagy L.G."/>
            <person name="Floudas D."/>
            <person name="Copeland A."/>
            <person name="Barry K.W."/>
            <person name="Cichocki N."/>
            <person name="Veneault-Fourrey C."/>
            <person name="LaButti K."/>
            <person name="Lindquist E.A."/>
            <person name="Lipzen A."/>
            <person name="Lundell T."/>
            <person name="Morin E."/>
            <person name="Murat C."/>
            <person name="Riley R."/>
            <person name="Ohm R."/>
            <person name="Sun H."/>
            <person name="Tunlid A."/>
            <person name="Henrissat B."/>
            <person name="Grigoriev I.V."/>
            <person name="Hibbett D.S."/>
            <person name="Martin F."/>
        </authorList>
    </citation>
    <scope>NUCLEOTIDE SEQUENCE [LARGE SCALE GENOMIC DNA]</scope>
    <source>
        <strain evidence="2">LaAM-08-1</strain>
    </source>
</reference>
<organism evidence="1 2">
    <name type="scientific">Laccaria amethystina LaAM-08-1</name>
    <dbReference type="NCBI Taxonomy" id="1095629"/>
    <lineage>
        <taxon>Eukaryota</taxon>
        <taxon>Fungi</taxon>
        <taxon>Dikarya</taxon>
        <taxon>Basidiomycota</taxon>
        <taxon>Agaricomycotina</taxon>
        <taxon>Agaricomycetes</taxon>
        <taxon>Agaricomycetidae</taxon>
        <taxon>Agaricales</taxon>
        <taxon>Agaricineae</taxon>
        <taxon>Hydnangiaceae</taxon>
        <taxon>Laccaria</taxon>
    </lineage>
</organism>
<evidence type="ECO:0000313" key="2">
    <source>
        <dbReference type="Proteomes" id="UP000054477"/>
    </source>
</evidence>
<dbReference type="AlphaFoldDB" id="A0A0C9XHG2"/>
<dbReference type="STRING" id="1095629.A0A0C9XHG2"/>
<dbReference type="SUPFAM" id="SSF52047">
    <property type="entry name" value="RNI-like"/>
    <property type="match status" value="1"/>
</dbReference>
<evidence type="ECO:0000313" key="1">
    <source>
        <dbReference type="EMBL" id="KIJ95557.1"/>
    </source>
</evidence>
<dbReference type="EMBL" id="KN838751">
    <property type="protein sequence ID" value="KIJ95557.1"/>
    <property type="molecule type" value="Genomic_DNA"/>
</dbReference>
<name>A0A0C9XHG2_9AGAR</name>
<proteinExistence type="predicted"/>
<evidence type="ECO:0008006" key="3">
    <source>
        <dbReference type="Google" id="ProtNLM"/>
    </source>
</evidence>